<keyword evidence="10 13" id="KW-0408">Iron</keyword>
<dbReference type="PANTHER" id="PTHR24305:SF166">
    <property type="entry name" value="CYTOCHROME P450 12A4, MITOCHONDRIAL-RELATED"/>
    <property type="match status" value="1"/>
</dbReference>
<dbReference type="AlphaFoldDB" id="A0A550CS04"/>
<dbReference type="PRINTS" id="PR00463">
    <property type="entry name" value="EP450I"/>
</dbReference>
<dbReference type="InterPro" id="IPR002401">
    <property type="entry name" value="Cyt_P450_E_grp-I"/>
</dbReference>
<evidence type="ECO:0000256" key="12">
    <source>
        <dbReference type="ARBA" id="ARBA00023136"/>
    </source>
</evidence>
<proteinExistence type="inferred from homology"/>
<comment type="caution">
    <text evidence="14">The sequence shown here is derived from an EMBL/GenBank/DDBJ whole genome shotgun (WGS) entry which is preliminary data.</text>
</comment>
<keyword evidence="6" id="KW-0812">Transmembrane</keyword>
<keyword evidence="5 13" id="KW-0349">Heme</keyword>
<comment type="cofactor">
    <cofactor evidence="1 13">
        <name>heme</name>
        <dbReference type="ChEBI" id="CHEBI:30413"/>
    </cofactor>
</comment>
<dbReference type="EMBL" id="VDMD01000002">
    <property type="protein sequence ID" value="TRM67586.1"/>
    <property type="molecule type" value="Genomic_DNA"/>
</dbReference>
<evidence type="ECO:0000313" key="14">
    <source>
        <dbReference type="EMBL" id="TRM67586.1"/>
    </source>
</evidence>
<gene>
    <name evidence="14" type="ORF">BD626DRAFT_564510</name>
</gene>
<dbReference type="OrthoDB" id="3945418at2759"/>
<dbReference type="GO" id="GO:0004497">
    <property type="term" value="F:monooxygenase activity"/>
    <property type="evidence" value="ECO:0007669"/>
    <property type="project" value="UniProtKB-KW"/>
</dbReference>
<evidence type="ECO:0000256" key="2">
    <source>
        <dbReference type="ARBA" id="ARBA00004370"/>
    </source>
</evidence>
<dbReference type="GO" id="GO:0016020">
    <property type="term" value="C:membrane"/>
    <property type="evidence" value="ECO:0007669"/>
    <property type="project" value="UniProtKB-SubCell"/>
</dbReference>
<evidence type="ECO:0000256" key="11">
    <source>
        <dbReference type="ARBA" id="ARBA00023033"/>
    </source>
</evidence>
<dbReference type="PANTHER" id="PTHR24305">
    <property type="entry name" value="CYTOCHROME P450"/>
    <property type="match status" value="1"/>
</dbReference>
<dbReference type="Pfam" id="PF00067">
    <property type="entry name" value="p450"/>
    <property type="match status" value="1"/>
</dbReference>
<dbReference type="GO" id="GO:0005506">
    <property type="term" value="F:iron ion binding"/>
    <property type="evidence" value="ECO:0007669"/>
    <property type="project" value="InterPro"/>
</dbReference>
<dbReference type="Proteomes" id="UP000320762">
    <property type="component" value="Unassembled WGS sequence"/>
</dbReference>
<dbReference type="PRINTS" id="PR00385">
    <property type="entry name" value="P450"/>
</dbReference>
<reference evidence="14 15" key="1">
    <citation type="journal article" date="2019" name="New Phytol.">
        <title>Comparative genomics reveals unique wood-decay strategies and fruiting body development in the Schizophyllaceae.</title>
        <authorList>
            <person name="Almasi E."/>
            <person name="Sahu N."/>
            <person name="Krizsan K."/>
            <person name="Balint B."/>
            <person name="Kovacs G.M."/>
            <person name="Kiss B."/>
            <person name="Cseklye J."/>
            <person name="Drula E."/>
            <person name="Henrissat B."/>
            <person name="Nagy I."/>
            <person name="Chovatia M."/>
            <person name="Adam C."/>
            <person name="LaButti K."/>
            <person name="Lipzen A."/>
            <person name="Riley R."/>
            <person name="Grigoriev I.V."/>
            <person name="Nagy L.G."/>
        </authorList>
    </citation>
    <scope>NUCLEOTIDE SEQUENCE [LARGE SCALE GENOMIC DNA]</scope>
    <source>
        <strain evidence="14 15">NL-1724</strain>
    </source>
</reference>
<keyword evidence="7 13" id="KW-0479">Metal-binding</keyword>
<sequence length="512" mass="56711">MLAQHVCLPSAILAAAGLIGICCACSVVYCLWFSPLSSVPGPWYAAVSDFWLKTHVARLQQCMTVHELFAKYGPVVRVGPNRLVFKDMAGIKAVYSVYKFDKGPAYKGIRTSSDADQAMTILEHAAHSARRKAWSPHYTTNNLAKFQPDMRYAARELITSIAFLRSNEPVDCLILFRHFTIEVIMSSLYGCRLDALKNWSTGSKVPVCEAIGYFPIQATLRSSVPSWLWALACKVPHYTWQQLCNADTTIIEFARNHIREIRRHMDAGKSHDDKVPMVLRLLEHRTSTTGTPLREEDIIAEAVGHMIAGTDTTAITLSYLCWELARHPDIAMKLQVELDCVMDDPAIVPDIAVLQALPYLNAFVKEGLRLYGAGPSLLERVVRETPSGQPFSIAGYDLPAGTVVAAQSWSLSRDPAVFPSPEEFYPERWLVEDTSAMSAHLCPFGFGTRICGGQNVAQIMLRIGVAAIARNFCIEVPPETTEQSMAICDAFVIFPKAMACKLAFHPRANKLG</sequence>
<evidence type="ECO:0000256" key="3">
    <source>
        <dbReference type="ARBA" id="ARBA00004721"/>
    </source>
</evidence>
<keyword evidence="12" id="KW-0472">Membrane</keyword>
<evidence type="ECO:0000256" key="4">
    <source>
        <dbReference type="ARBA" id="ARBA00010617"/>
    </source>
</evidence>
<protein>
    <submittedName>
        <fullName evidence="14">Cytochrome P450</fullName>
    </submittedName>
</protein>
<evidence type="ECO:0000256" key="1">
    <source>
        <dbReference type="ARBA" id="ARBA00001971"/>
    </source>
</evidence>
<evidence type="ECO:0000256" key="7">
    <source>
        <dbReference type="ARBA" id="ARBA00022723"/>
    </source>
</evidence>
<keyword evidence="9" id="KW-0560">Oxidoreductase</keyword>
<evidence type="ECO:0000256" key="5">
    <source>
        <dbReference type="ARBA" id="ARBA00022617"/>
    </source>
</evidence>
<evidence type="ECO:0000313" key="15">
    <source>
        <dbReference type="Proteomes" id="UP000320762"/>
    </source>
</evidence>
<dbReference type="GO" id="GO:0020037">
    <property type="term" value="F:heme binding"/>
    <property type="evidence" value="ECO:0007669"/>
    <property type="project" value="InterPro"/>
</dbReference>
<comment type="pathway">
    <text evidence="3">Secondary metabolite biosynthesis; terpenoid biosynthesis.</text>
</comment>
<dbReference type="SUPFAM" id="SSF48264">
    <property type="entry name" value="Cytochrome P450"/>
    <property type="match status" value="1"/>
</dbReference>
<evidence type="ECO:0000256" key="10">
    <source>
        <dbReference type="ARBA" id="ARBA00023004"/>
    </source>
</evidence>
<evidence type="ECO:0000256" key="13">
    <source>
        <dbReference type="PIRSR" id="PIRSR602401-1"/>
    </source>
</evidence>
<dbReference type="Gene3D" id="1.10.630.10">
    <property type="entry name" value="Cytochrome P450"/>
    <property type="match status" value="1"/>
</dbReference>
<keyword evidence="8" id="KW-1133">Transmembrane helix</keyword>
<dbReference type="InterPro" id="IPR036396">
    <property type="entry name" value="Cyt_P450_sf"/>
</dbReference>
<evidence type="ECO:0000256" key="6">
    <source>
        <dbReference type="ARBA" id="ARBA00022692"/>
    </source>
</evidence>
<name>A0A550CS04_9AGAR</name>
<keyword evidence="15" id="KW-1185">Reference proteome</keyword>
<accession>A0A550CS04</accession>
<evidence type="ECO:0000256" key="9">
    <source>
        <dbReference type="ARBA" id="ARBA00023002"/>
    </source>
</evidence>
<dbReference type="InterPro" id="IPR050121">
    <property type="entry name" value="Cytochrome_P450_monoxygenase"/>
</dbReference>
<keyword evidence="11" id="KW-0503">Monooxygenase</keyword>
<comment type="subcellular location">
    <subcellularLocation>
        <location evidence="2">Membrane</location>
    </subcellularLocation>
</comment>
<comment type="similarity">
    <text evidence="4">Belongs to the cytochrome P450 family.</text>
</comment>
<feature type="binding site" description="axial binding residue" evidence="13">
    <location>
        <position position="451"/>
    </location>
    <ligand>
        <name>heme</name>
        <dbReference type="ChEBI" id="CHEBI:30413"/>
    </ligand>
    <ligandPart>
        <name>Fe</name>
        <dbReference type="ChEBI" id="CHEBI:18248"/>
    </ligandPart>
</feature>
<dbReference type="STRING" id="97359.A0A550CS04"/>
<dbReference type="InterPro" id="IPR001128">
    <property type="entry name" value="Cyt_P450"/>
</dbReference>
<dbReference type="GO" id="GO:0016705">
    <property type="term" value="F:oxidoreductase activity, acting on paired donors, with incorporation or reduction of molecular oxygen"/>
    <property type="evidence" value="ECO:0007669"/>
    <property type="project" value="InterPro"/>
</dbReference>
<evidence type="ECO:0000256" key="8">
    <source>
        <dbReference type="ARBA" id="ARBA00022989"/>
    </source>
</evidence>
<organism evidence="14 15">
    <name type="scientific">Schizophyllum amplum</name>
    <dbReference type="NCBI Taxonomy" id="97359"/>
    <lineage>
        <taxon>Eukaryota</taxon>
        <taxon>Fungi</taxon>
        <taxon>Dikarya</taxon>
        <taxon>Basidiomycota</taxon>
        <taxon>Agaricomycotina</taxon>
        <taxon>Agaricomycetes</taxon>
        <taxon>Agaricomycetidae</taxon>
        <taxon>Agaricales</taxon>
        <taxon>Schizophyllaceae</taxon>
        <taxon>Schizophyllum</taxon>
    </lineage>
</organism>